<evidence type="ECO:0000313" key="7">
    <source>
        <dbReference type="EMBL" id="MDV6373733.1"/>
    </source>
</evidence>
<proteinExistence type="inferred from homology"/>
<keyword evidence="3 6" id="KW-0812">Transmembrane</keyword>
<feature type="transmembrane region" description="Helical" evidence="6">
    <location>
        <begin position="76"/>
        <end position="92"/>
    </location>
</feature>
<comment type="similarity">
    <text evidence="2">Belongs to the UPF0382 family.</text>
</comment>
<evidence type="ECO:0000256" key="3">
    <source>
        <dbReference type="ARBA" id="ARBA00022692"/>
    </source>
</evidence>
<dbReference type="Proteomes" id="UP001276150">
    <property type="component" value="Unassembled WGS sequence"/>
</dbReference>
<evidence type="ECO:0000256" key="4">
    <source>
        <dbReference type="ARBA" id="ARBA00022989"/>
    </source>
</evidence>
<evidence type="ECO:0000256" key="5">
    <source>
        <dbReference type="ARBA" id="ARBA00023136"/>
    </source>
</evidence>
<name>A0ABU4DMS0_9DEIO</name>
<dbReference type="EMBL" id="JAPMIV010000004">
    <property type="protein sequence ID" value="MDV6373733.1"/>
    <property type="molecule type" value="Genomic_DNA"/>
</dbReference>
<comment type="caution">
    <text evidence="7">The sequence shown here is derived from an EMBL/GenBank/DDBJ whole genome shotgun (WGS) entry which is preliminary data.</text>
</comment>
<dbReference type="Pfam" id="PF04241">
    <property type="entry name" value="DUF423"/>
    <property type="match status" value="1"/>
</dbReference>
<dbReference type="PANTHER" id="PTHR43461">
    <property type="entry name" value="TRANSMEMBRANE PROTEIN 256"/>
    <property type="match status" value="1"/>
</dbReference>
<evidence type="ECO:0000256" key="6">
    <source>
        <dbReference type="SAM" id="Phobius"/>
    </source>
</evidence>
<feature type="transmembrane region" description="Helical" evidence="6">
    <location>
        <begin position="52"/>
        <end position="69"/>
    </location>
</feature>
<comment type="subcellular location">
    <subcellularLocation>
        <location evidence="1">Membrane</location>
        <topology evidence="1">Multi-pass membrane protein</topology>
    </subcellularLocation>
</comment>
<accession>A0ABU4DMS0</accession>
<evidence type="ECO:0000256" key="2">
    <source>
        <dbReference type="ARBA" id="ARBA00009694"/>
    </source>
</evidence>
<sequence length="125" mass="12796">MTRSASPAAALPTFQSGAILAALGVALGAFATHGLKTTLEPSLLANFETGVRYQMYAALALLVLGTQPAQKRAPTLLLAGAVIFSGTLYILALTGIKWLGAITPVGGVLLIAGFVLAAVDFRRSV</sequence>
<gene>
    <name evidence="7" type="ORF">ORD21_03865</name>
</gene>
<dbReference type="RefSeq" id="WP_317639050.1">
    <property type="nucleotide sequence ID" value="NZ_JAPMIV010000004.1"/>
</dbReference>
<dbReference type="PANTHER" id="PTHR43461:SF1">
    <property type="entry name" value="TRANSMEMBRANE PROTEIN 256"/>
    <property type="match status" value="1"/>
</dbReference>
<evidence type="ECO:0000256" key="1">
    <source>
        <dbReference type="ARBA" id="ARBA00004141"/>
    </source>
</evidence>
<keyword evidence="4 6" id="KW-1133">Transmembrane helix</keyword>
<dbReference type="InterPro" id="IPR006696">
    <property type="entry name" value="DUF423"/>
</dbReference>
<feature type="transmembrane region" description="Helical" evidence="6">
    <location>
        <begin position="98"/>
        <end position="119"/>
    </location>
</feature>
<organism evidence="7 8">
    <name type="scientific">Deinococcus arenicola</name>
    <dbReference type="NCBI Taxonomy" id="2994950"/>
    <lineage>
        <taxon>Bacteria</taxon>
        <taxon>Thermotogati</taxon>
        <taxon>Deinococcota</taxon>
        <taxon>Deinococci</taxon>
        <taxon>Deinococcales</taxon>
        <taxon>Deinococcaceae</taxon>
        <taxon>Deinococcus</taxon>
    </lineage>
</organism>
<protein>
    <submittedName>
        <fullName evidence="7">DUF423 domain-containing protein</fullName>
    </submittedName>
</protein>
<keyword evidence="8" id="KW-1185">Reference proteome</keyword>
<evidence type="ECO:0000313" key="8">
    <source>
        <dbReference type="Proteomes" id="UP001276150"/>
    </source>
</evidence>
<reference evidence="7 8" key="1">
    <citation type="submission" date="2022-11" db="EMBL/GenBank/DDBJ databases">
        <title>Deinococcus ZS9-10, Low Temperature and Draught-tolerating, UV-resistant Bacteria from Continental Antarctica.</title>
        <authorList>
            <person name="Cheng L."/>
        </authorList>
    </citation>
    <scope>NUCLEOTIDE SEQUENCE [LARGE SCALE GENOMIC DNA]</scope>
    <source>
        <strain evidence="7 8">ZS9-10</strain>
    </source>
</reference>
<keyword evidence="5 6" id="KW-0472">Membrane</keyword>